<protein>
    <submittedName>
        <fullName evidence="1">Uncharacterized protein</fullName>
    </submittedName>
</protein>
<name>A0A919R994_9ACTN</name>
<dbReference type="AlphaFoldDB" id="A0A919R994"/>
<dbReference type="EMBL" id="BOOU01000161">
    <property type="protein sequence ID" value="GII82007.1"/>
    <property type="molecule type" value="Genomic_DNA"/>
</dbReference>
<sequence>MVRRFMKPWITVHHRPEGTGVVRFLRGDRLLSSTTRNSGLGEHECGTTAH</sequence>
<organism evidence="1 2">
    <name type="scientific">Sphaerisporangium rufum</name>
    <dbReference type="NCBI Taxonomy" id="1381558"/>
    <lineage>
        <taxon>Bacteria</taxon>
        <taxon>Bacillati</taxon>
        <taxon>Actinomycetota</taxon>
        <taxon>Actinomycetes</taxon>
        <taxon>Streptosporangiales</taxon>
        <taxon>Streptosporangiaceae</taxon>
        <taxon>Sphaerisporangium</taxon>
    </lineage>
</organism>
<accession>A0A919R994</accession>
<comment type="caution">
    <text evidence="1">The sequence shown here is derived from an EMBL/GenBank/DDBJ whole genome shotgun (WGS) entry which is preliminary data.</text>
</comment>
<evidence type="ECO:0000313" key="2">
    <source>
        <dbReference type="Proteomes" id="UP000655287"/>
    </source>
</evidence>
<reference evidence="1" key="1">
    <citation type="submission" date="2021-01" db="EMBL/GenBank/DDBJ databases">
        <title>Whole genome shotgun sequence of Sphaerisporangium rufum NBRC 109079.</title>
        <authorList>
            <person name="Komaki H."/>
            <person name="Tamura T."/>
        </authorList>
    </citation>
    <scope>NUCLEOTIDE SEQUENCE</scope>
    <source>
        <strain evidence="1">NBRC 109079</strain>
    </source>
</reference>
<gene>
    <name evidence="1" type="ORF">Sru01_69890</name>
</gene>
<dbReference type="Proteomes" id="UP000655287">
    <property type="component" value="Unassembled WGS sequence"/>
</dbReference>
<keyword evidence="2" id="KW-1185">Reference proteome</keyword>
<proteinExistence type="predicted"/>
<evidence type="ECO:0000313" key="1">
    <source>
        <dbReference type="EMBL" id="GII82007.1"/>
    </source>
</evidence>